<dbReference type="Pfam" id="PF01636">
    <property type="entry name" value="APH"/>
    <property type="match status" value="1"/>
</dbReference>
<protein>
    <submittedName>
        <fullName evidence="2">Kinase-like domain-containing protein</fullName>
    </submittedName>
</protein>
<proteinExistence type="predicted"/>
<dbReference type="InterPro" id="IPR002575">
    <property type="entry name" value="Aminoglycoside_PTrfase"/>
</dbReference>
<comment type="caution">
    <text evidence="2">The sequence shown here is derived from an EMBL/GenBank/DDBJ whole genome shotgun (WGS) entry which is preliminary data.</text>
</comment>
<keyword evidence="2" id="KW-0808">Transferase</keyword>
<reference evidence="2" key="1">
    <citation type="submission" date="2023-03" db="EMBL/GenBank/DDBJ databases">
        <title>Massive genome expansion in bonnet fungi (Mycena s.s.) driven by repeated elements and novel gene families across ecological guilds.</title>
        <authorList>
            <consortium name="Lawrence Berkeley National Laboratory"/>
            <person name="Harder C.B."/>
            <person name="Miyauchi S."/>
            <person name="Viragh M."/>
            <person name="Kuo A."/>
            <person name="Thoen E."/>
            <person name="Andreopoulos B."/>
            <person name="Lu D."/>
            <person name="Skrede I."/>
            <person name="Drula E."/>
            <person name="Henrissat B."/>
            <person name="Morin E."/>
            <person name="Kohler A."/>
            <person name="Barry K."/>
            <person name="LaButti K."/>
            <person name="Morin E."/>
            <person name="Salamov A."/>
            <person name="Lipzen A."/>
            <person name="Mereny Z."/>
            <person name="Hegedus B."/>
            <person name="Baldrian P."/>
            <person name="Stursova M."/>
            <person name="Weitz H."/>
            <person name="Taylor A."/>
            <person name="Grigoriev I.V."/>
            <person name="Nagy L.G."/>
            <person name="Martin F."/>
            <person name="Kauserud H."/>
        </authorList>
    </citation>
    <scope>NUCLEOTIDE SEQUENCE</scope>
    <source>
        <strain evidence="2">CBHHK067</strain>
    </source>
</reference>
<dbReference type="Gene3D" id="3.90.1200.10">
    <property type="match status" value="1"/>
</dbReference>
<evidence type="ECO:0000313" key="2">
    <source>
        <dbReference type="EMBL" id="KAJ7675122.1"/>
    </source>
</evidence>
<organism evidence="2 3">
    <name type="scientific">Mycena rosella</name>
    <name type="common">Pink bonnet</name>
    <name type="synonym">Agaricus rosellus</name>
    <dbReference type="NCBI Taxonomy" id="1033263"/>
    <lineage>
        <taxon>Eukaryota</taxon>
        <taxon>Fungi</taxon>
        <taxon>Dikarya</taxon>
        <taxon>Basidiomycota</taxon>
        <taxon>Agaricomycotina</taxon>
        <taxon>Agaricomycetes</taxon>
        <taxon>Agaricomycetidae</taxon>
        <taxon>Agaricales</taxon>
        <taxon>Marasmiineae</taxon>
        <taxon>Mycenaceae</taxon>
        <taxon>Mycena</taxon>
    </lineage>
</organism>
<dbReference type="AlphaFoldDB" id="A0AAD7D1V2"/>
<dbReference type="InterPro" id="IPR011009">
    <property type="entry name" value="Kinase-like_dom_sf"/>
</dbReference>
<gene>
    <name evidence="2" type="ORF">B0H17DRAFT_1182982</name>
</gene>
<dbReference type="Gene3D" id="3.30.200.20">
    <property type="entry name" value="Phosphorylase Kinase, domain 1"/>
    <property type="match status" value="1"/>
</dbReference>
<feature type="domain" description="Aminoglycoside phosphotransferase" evidence="1">
    <location>
        <begin position="29"/>
        <end position="302"/>
    </location>
</feature>
<accession>A0AAD7D1V2</accession>
<dbReference type="EMBL" id="JARKIE010000152">
    <property type="protein sequence ID" value="KAJ7675122.1"/>
    <property type="molecule type" value="Genomic_DNA"/>
</dbReference>
<sequence length="368" mass="39983">MSTEHGLSTIAGAQAYLASTRFASTSITLLSGAHSNFTYRLHLAAPYKGHPTLVMKHAKSYIILSASEKLYAMERQTFEAKALQKIKEDLDTGLATVPQLHHFDADAHFIIIEDCGEQSRNLKELFLKSPPPPAVAREIGLVLGEFLGRLHSWSVVDPTIPDAFAGNTQAKKITAWITYERLLPALTTNPFPEIALLPSPILESELDAICAIVSTRVSEIHAARTALTMGDFWTGNIVVNLPDGGAAPPRVHVVDWELVKPGVPALDLGQFCAEMQTLTLFKPETAASAGALIDAFLTEYRAHCGAMAPRTANVAAEHMGAHLVTITPWVAWGPPEEAVKAVELGLTYLREGCDDRWVRESSVFGPLM</sequence>
<dbReference type="SUPFAM" id="SSF56112">
    <property type="entry name" value="Protein kinase-like (PK-like)"/>
    <property type="match status" value="1"/>
</dbReference>
<dbReference type="GO" id="GO:0016301">
    <property type="term" value="F:kinase activity"/>
    <property type="evidence" value="ECO:0007669"/>
    <property type="project" value="UniProtKB-KW"/>
</dbReference>
<evidence type="ECO:0000259" key="1">
    <source>
        <dbReference type="Pfam" id="PF01636"/>
    </source>
</evidence>
<keyword evidence="3" id="KW-1185">Reference proteome</keyword>
<keyword evidence="2" id="KW-0418">Kinase</keyword>
<dbReference type="Proteomes" id="UP001221757">
    <property type="component" value="Unassembled WGS sequence"/>
</dbReference>
<evidence type="ECO:0000313" key="3">
    <source>
        <dbReference type="Proteomes" id="UP001221757"/>
    </source>
</evidence>
<name>A0AAD7D1V2_MYCRO</name>